<comment type="caution">
    <text evidence="2">The sequence shown here is derived from an EMBL/GenBank/DDBJ whole genome shotgun (WGS) entry which is preliminary data.</text>
</comment>
<feature type="domain" description="ATPase BadF/BadG/BcrA/BcrD type" evidence="1">
    <location>
        <begin position="4"/>
        <end position="256"/>
    </location>
</feature>
<dbReference type="InterPro" id="IPR002731">
    <property type="entry name" value="ATPase_BadF"/>
</dbReference>
<dbReference type="Gene3D" id="3.30.420.40">
    <property type="match status" value="2"/>
</dbReference>
<evidence type="ECO:0000313" key="2">
    <source>
        <dbReference type="EMBL" id="GAH72940.1"/>
    </source>
</evidence>
<organism evidence="2">
    <name type="scientific">marine sediment metagenome</name>
    <dbReference type="NCBI Taxonomy" id="412755"/>
    <lineage>
        <taxon>unclassified sequences</taxon>
        <taxon>metagenomes</taxon>
        <taxon>ecological metagenomes</taxon>
    </lineage>
</organism>
<dbReference type="InterPro" id="IPR052519">
    <property type="entry name" value="Euk-type_GlcNAc_Kinase"/>
</dbReference>
<sequence>DYVLGVDGGGTKTIVQVADCNGGLITENKSGSSNYKSVGVENAKININNAVLGAISNFNIPTRFTFKSACFGLAGNDSNEDAKIYKEIIFNDVIEKYLDRNKIIICNDTRIGLAAGSDSKNGVMIICGTGSNCYGINEQGREAKVNGWDYILGDEGSGYEIGIKALRALMRAYDGRGESTLLSKTVLEDLNIKNISELIKWAYSDYFLKVRVAAIAKTVCKTAEMGDKISKRILKEEADEAIISVKTVVDKLGLADKE</sequence>
<dbReference type="Pfam" id="PF01869">
    <property type="entry name" value="BcrAD_BadFG"/>
    <property type="match status" value="1"/>
</dbReference>
<dbReference type="InterPro" id="IPR043129">
    <property type="entry name" value="ATPase_NBD"/>
</dbReference>
<accession>X1IUK2</accession>
<dbReference type="PANTHER" id="PTHR43190">
    <property type="entry name" value="N-ACETYL-D-GLUCOSAMINE KINASE"/>
    <property type="match status" value="1"/>
</dbReference>
<dbReference type="PANTHER" id="PTHR43190:SF3">
    <property type="entry name" value="N-ACETYL-D-GLUCOSAMINE KINASE"/>
    <property type="match status" value="1"/>
</dbReference>
<evidence type="ECO:0000259" key="1">
    <source>
        <dbReference type="Pfam" id="PF01869"/>
    </source>
</evidence>
<name>X1IUK2_9ZZZZ</name>
<protein>
    <recommendedName>
        <fullName evidence="1">ATPase BadF/BadG/BcrA/BcrD type domain-containing protein</fullName>
    </recommendedName>
</protein>
<proteinExistence type="predicted"/>
<dbReference type="SUPFAM" id="SSF53067">
    <property type="entry name" value="Actin-like ATPase domain"/>
    <property type="match status" value="2"/>
</dbReference>
<dbReference type="CDD" id="cd24007">
    <property type="entry name" value="ASKHA_NBD_eukNAGK-like"/>
    <property type="match status" value="1"/>
</dbReference>
<gene>
    <name evidence="2" type="ORF">S03H2_53297</name>
</gene>
<feature type="non-terminal residue" evidence="2">
    <location>
        <position position="258"/>
    </location>
</feature>
<dbReference type="EMBL" id="BARU01033920">
    <property type="protein sequence ID" value="GAH72940.1"/>
    <property type="molecule type" value="Genomic_DNA"/>
</dbReference>
<reference evidence="2" key="1">
    <citation type="journal article" date="2014" name="Front. Microbiol.">
        <title>High frequency of phylogenetically diverse reductive dehalogenase-homologous genes in deep subseafloor sedimentary metagenomes.</title>
        <authorList>
            <person name="Kawai M."/>
            <person name="Futagami T."/>
            <person name="Toyoda A."/>
            <person name="Takaki Y."/>
            <person name="Nishi S."/>
            <person name="Hori S."/>
            <person name="Arai W."/>
            <person name="Tsubouchi T."/>
            <person name="Morono Y."/>
            <person name="Uchiyama I."/>
            <person name="Ito T."/>
            <person name="Fujiyama A."/>
            <person name="Inagaki F."/>
            <person name="Takami H."/>
        </authorList>
    </citation>
    <scope>NUCLEOTIDE SEQUENCE</scope>
    <source>
        <strain evidence="2">Expedition CK06-06</strain>
    </source>
</reference>
<feature type="non-terminal residue" evidence="2">
    <location>
        <position position="1"/>
    </location>
</feature>
<dbReference type="AlphaFoldDB" id="X1IUK2"/>